<dbReference type="InterPro" id="IPR016195">
    <property type="entry name" value="Pol/histidinol_Pase-like"/>
</dbReference>
<dbReference type="InterPro" id="IPR004013">
    <property type="entry name" value="PHP_dom"/>
</dbReference>
<dbReference type="InterPro" id="IPR037160">
    <property type="entry name" value="DNA_Pol_thumb_sf"/>
</dbReference>
<dbReference type="Pfam" id="PF14791">
    <property type="entry name" value="DNA_pol_B_thumb"/>
    <property type="match status" value="1"/>
</dbReference>
<feature type="domain" description="Polymerase/histidinol phosphatase N-terminal" evidence="8">
    <location>
        <begin position="360"/>
        <end position="448"/>
    </location>
</feature>
<dbReference type="InterPro" id="IPR027421">
    <property type="entry name" value="DNA_pol_lamdba_lyase_dom_sf"/>
</dbReference>
<evidence type="ECO:0000259" key="8">
    <source>
        <dbReference type="SMART" id="SM00481"/>
    </source>
</evidence>
<dbReference type="PANTHER" id="PTHR36928">
    <property type="entry name" value="PHOSPHATASE YCDX-RELATED"/>
    <property type="match status" value="1"/>
</dbReference>
<reference evidence="10 11" key="1">
    <citation type="journal article" date="2016" name="Environ. Microbiol.">
        <title>Genomic resolution of a cold subsurface aquifer community provides metabolic insights for novel microbes adapted to high CO concentrations.</title>
        <authorList>
            <person name="Probst A.J."/>
            <person name="Castelle C.J."/>
            <person name="Singh A."/>
            <person name="Brown C.T."/>
            <person name="Anantharaman K."/>
            <person name="Sharon I."/>
            <person name="Hug L.A."/>
            <person name="Burstein D."/>
            <person name="Emerson J.B."/>
            <person name="Thomas B.C."/>
            <person name="Banfield J.F."/>
        </authorList>
    </citation>
    <scope>NUCLEOTIDE SEQUENCE [LARGE SCALE GENOMIC DNA]</scope>
    <source>
        <strain evidence="10">CG1_02_37_22</strain>
    </source>
</reference>
<keyword evidence="4" id="KW-0227">DNA damage</keyword>
<evidence type="ECO:0000256" key="7">
    <source>
        <dbReference type="ARBA" id="ARBA00049244"/>
    </source>
</evidence>
<dbReference type="InterPro" id="IPR029398">
    <property type="entry name" value="PolB_thumb"/>
</dbReference>
<evidence type="ECO:0000256" key="5">
    <source>
        <dbReference type="ARBA" id="ARBA00022932"/>
    </source>
</evidence>
<dbReference type="GO" id="GO:0006281">
    <property type="term" value="P:DNA repair"/>
    <property type="evidence" value="ECO:0007669"/>
    <property type="project" value="UniProtKB-KW"/>
</dbReference>
<dbReference type="Gene3D" id="3.30.460.10">
    <property type="entry name" value="Beta Polymerase, domain 2"/>
    <property type="match status" value="1"/>
</dbReference>
<evidence type="ECO:0000313" key="11">
    <source>
        <dbReference type="Proteomes" id="UP000183120"/>
    </source>
</evidence>
<dbReference type="SUPFAM" id="SSF47802">
    <property type="entry name" value="DNA polymerase beta, N-terminal domain-like"/>
    <property type="match status" value="1"/>
</dbReference>
<dbReference type="InterPro" id="IPR043519">
    <property type="entry name" value="NT_sf"/>
</dbReference>
<dbReference type="InterPro" id="IPR050243">
    <property type="entry name" value="PHP_phosphatase"/>
</dbReference>
<name>A0A1J4TW63_9BACT</name>
<dbReference type="InterPro" id="IPR010996">
    <property type="entry name" value="HHH_MUS81"/>
</dbReference>
<dbReference type="PRINTS" id="PR00870">
    <property type="entry name" value="DNAPOLXBETA"/>
</dbReference>
<keyword evidence="6" id="KW-0234">DNA repair</keyword>
<dbReference type="Gene3D" id="3.20.20.140">
    <property type="entry name" value="Metal-dependent hydrolases"/>
    <property type="match status" value="1"/>
</dbReference>
<dbReference type="CDD" id="cd07436">
    <property type="entry name" value="PHP_PolX"/>
    <property type="match status" value="1"/>
</dbReference>
<evidence type="ECO:0000256" key="4">
    <source>
        <dbReference type="ARBA" id="ARBA00022763"/>
    </source>
</evidence>
<dbReference type="InterPro" id="IPR022311">
    <property type="entry name" value="PolX-like"/>
</dbReference>
<evidence type="ECO:0000256" key="1">
    <source>
        <dbReference type="ARBA" id="ARBA00012417"/>
    </source>
</evidence>
<dbReference type="STRING" id="1805209.AUJ73_01820"/>
<dbReference type="Gene3D" id="3.30.210.10">
    <property type="entry name" value="DNA polymerase, thumb domain"/>
    <property type="match status" value="1"/>
</dbReference>
<dbReference type="AlphaFoldDB" id="A0A1J4TW63"/>
<organism evidence="10 11">
    <name type="scientific">Candidatus Gottesmanbacteria bacterium CG1_02_37_22</name>
    <dbReference type="NCBI Taxonomy" id="1805209"/>
    <lineage>
        <taxon>Bacteria</taxon>
        <taxon>Candidatus Gottesmaniibacteriota</taxon>
    </lineage>
</organism>
<evidence type="ECO:0000259" key="9">
    <source>
        <dbReference type="SMART" id="SM00483"/>
    </source>
</evidence>
<evidence type="ECO:0000256" key="2">
    <source>
        <dbReference type="ARBA" id="ARBA00022679"/>
    </source>
</evidence>
<feature type="domain" description="DNA-directed DNA polymerase X" evidence="9">
    <location>
        <begin position="1"/>
        <end position="336"/>
    </location>
</feature>
<dbReference type="Gene3D" id="1.10.150.110">
    <property type="entry name" value="DNA polymerase beta, N-terminal domain-like"/>
    <property type="match status" value="1"/>
</dbReference>
<dbReference type="SMART" id="SM00481">
    <property type="entry name" value="POLIIIAc"/>
    <property type="match status" value="1"/>
</dbReference>
<evidence type="ECO:0000256" key="3">
    <source>
        <dbReference type="ARBA" id="ARBA00022695"/>
    </source>
</evidence>
<comment type="catalytic activity">
    <reaction evidence="7">
        <text>DNA(n) + a 2'-deoxyribonucleoside 5'-triphosphate = DNA(n+1) + diphosphate</text>
        <dbReference type="Rhea" id="RHEA:22508"/>
        <dbReference type="Rhea" id="RHEA-COMP:17339"/>
        <dbReference type="Rhea" id="RHEA-COMP:17340"/>
        <dbReference type="ChEBI" id="CHEBI:33019"/>
        <dbReference type="ChEBI" id="CHEBI:61560"/>
        <dbReference type="ChEBI" id="CHEBI:173112"/>
        <dbReference type="EC" id="2.7.7.7"/>
    </reaction>
</comment>
<gene>
    <name evidence="10" type="ORF">AUJ73_01820</name>
</gene>
<dbReference type="Proteomes" id="UP000183120">
    <property type="component" value="Unassembled WGS sequence"/>
</dbReference>
<keyword evidence="2" id="KW-0808">Transferase</keyword>
<comment type="caution">
    <text evidence="10">The sequence shown here is derived from an EMBL/GenBank/DDBJ whole genome shotgun (WGS) entry which is preliminary data.</text>
</comment>
<evidence type="ECO:0000313" key="10">
    <source>
        <dbReference type="EMBL" id="OIO14670.1"/>
    </source>
</evidence>
<accession>A0A1J4TW63</accession>
<dbReference type="SUPFAM" id="SSF89550">
    <property type="entry name" value="PHP domain-like"/>
    <property type="match status" value="1"/>
</dbReference>
<dbReference type="Pfam" id="PF02811">
    <property type="entry name" value="PHP"/>
    <property type="match status" value="1"/>
</dbReference>
<dbReference type="GO" id="GO:0003887">
    <property type="term" value="F:DNA-directed DNA polymerase activity"/>
    <property type="evidence" value="ECO:0007669"/>
    <property type="project" value="UniProtKB-KW"/>
</dbReference>
<dbReference type="GO" id="GO:0003677">
    <property type="term" value="F:DNA binding"/>
    <property type="evidence" value="ECO:0007669"/>
    <property type="project" value="InterPro"/>
</dbReference>
<keyword evidence="3" id="KW-0548">Nucleotidyltransferase</keyword>
<dbReference type="InterPro" id="IPR003141">
    <property type="entry name" value="Pol/His_phosphatase_N"/>
</dbReference>
<dbReference type="SUPFAM" id="SSF81301">
    <property type="entry name" value="Nucleotidyltransferase"/>
    <property type="match status" value="1"/>
</dbReference>
<dbReference type="PIRSF" id="PIRSF005047">
    <property type="entry name" value="UCP005047_YshC"/>
    <property type="match status" value="1"/>
</dbReference>
<dbReference type="InterPro" id="IPR002008">
    <property type="entry name" value="DNA_pol_X_beta-like"/>
</dbReference>
<dbReference type="Gene3D" id="1.10.150.20">
    <property type="entry name" value="5' to 3' exonuclease, C-terminal subdomain"/>
    <property type="match status" value="1"/>
</dbReference>
<protein>
    <recommendedName>
        <fullName evidence="1">DNA-directed DNA polymerase</fullName>
        <ecNumber evidence="1">2.7.7.7</ecNumber>
    </recommendedName>
</protein>
<dbReference type="InterPro" id="IPR002054">
    <property type="entry name" value="DNA-dir_DNA_pol_X"/>
</dbReference>
<dbReference type="GO" id="GO:0008270">
    <property type="term" value="F:zinc ion binding"/>
    <property type="evidence" value="ECO:0007669"/>
    <property type="project" value="TreeGrafter"/>
</dbReference>
<dbReference type="InterPro" id="IPR047967">
    <property type="entry name" value="PolX_PHP"/>
</dbReference>
<dbReference type="Pfam" id="PF14716">
    <property type="entry name" value="HHH_8"/>
    <property type="match status" value="1"/>
</dbReference>
<dbReference type="Pfam" id="PF14520">
    <property type="entry name" value="HHH_5"/>
    <property type="match status" value="1"/>
</dbReference>
<dbReference type="SMART" id="SM00483">
    <property type="entry name" value="POLXc"/>
    <property type="match status" value="1"/>
</dbReference>
<evidence type="ECO:0000256" key="6">
    <source>
        <dbReference type="ARBA" id="ARBA00023204"/>
    </source>
</evidence>
<dbReference type="EMBL" id="MNUY01000028">
    <property type="protein sequence ID" value="OIO14670.1"/>
    <property type="molecule type" value="Genomic_DNA"/>
</dbReference>
<keyword evidence="5" id="KW-0239">DNA-directed DNA polymerase</keyword>
<dbReference type="GO" id="GO:0042578">
    <property type="term" value="F:phosphoric ester hydrolase activity"/>
    <property type="evidence" value="ECO:0007669"/>
    <property type="project" value="TreeGrafter"/>
</dbReference>
<dbReference type="GO" id="GO:0005829">
    <property type="term" value="C:cytosol"/>
    <property type="evidence" value="ECO:0007669"/>
    <property type="project" value="TreeGrafter"/>
</dbReference>
<dbReference type="EC" id="2.7.7.7" evidence="1"/>
<proteinExistence type="predicted"/>
<dbReference type="PANTHER" id="PTHR36928:SF1">
    <property type="entry name" value="PHOSPHATASE YCDX-RELATED"/>
    <property type="match status" value="1"/>
</dbReference>
<sequence>MTNKEISKLLRNISAVYQLSNESRFRIIAYEKASEVIENSAVEMSDLWKQGKLTSVPGVGQSIASYLGELFQTGKVIHFDKLFDKFSPALFPLLDVAGFGPKKALKLATELKLNNPETVINDVHKAALSGKIAKIKGFGDKSQQDIIEAIKRYKIGQDKTLRMSVYYANQIAKSVIAYLMQCKYTVDAILLGSLRRMVSTIGDVDIAVKTHDSSKVIEWFIRYPSKVKIIEQGSSGASILLTNQTQVDLRTIDPQRFGSMLQYFTGSKYHNIHLREHALKKGLSLSEYGIKQLNMGKIQSLKKGIYNSDKNIYEYKSEYDYYHDLGMQFIPPELRENTGEIEASIINKLPKLVETKDIKGDLHIHSNYDLETSHDLGNSSLKEIVSRAEKLGYEYLGISDHNPSMANHSNDEIINILKRRKNIFEHIMSSTKSTRVYLFIMLEVDVLPDGKLAIPNEALPYLDALIVSIHSSFNMDKNNMTKRIISALSHPKAKIFAHPSGRRLGKREGYDVDWDKLFNFSIQNNKAIEINSNPERLDLSDILVREATREHVKLVINTDSHDVTHMDYMSLGVSVARRGWAQKSDIINTLSCDKFKKWLLNS</sequence>